<keyword evidence="1" id="KW-1133">Transmembrane helix</keyword>
<dbReference type="SUPFAM" id="SSF103473">
    <property type="entry name" value="MFS general substrate transporter"/>
    <property type="match status" value="1"/>
</dbReference>
<accession>A0ABR2GV68</accession>
<feature type="transmembrane region" description="Helical" evidence="1">
    <location>
        <begin position="167"/>
        <end position="190"/>
    </location>
</feature>
<keyword evidence="1" id="KW-0812">Transmembrane</keyword>
<evidence type="ECO:0000256" key="1">
    <source>
        <dbReference type="SAM" id="Phobius"/>
    </source>
</evidence>
<evidence type="ECO:0000313" key="2">
    <source>
        <dbReference type="EMBL" id="KAK8837110.1"/>
    </source>
</evidence>
<feature type="transmembrane region" description="Helical" evidence="1">
    <location>
        <begin position="106"/>
        <end position="127"/>
    </location>
</feature>
<feature type="transmembrane region" description="Helical" evidence="1">
    <location>
        <begin position="36"/>
        <end position="54"/>
    </location>
</feature>
<keyword evidence="3" id="KW-1185">Reference proteome</keyword>
<gene>
    <name evidence="2" type="ORF">M9Y10_037164</name>
</gene>
<protein>
    <recommendedName>
        <fullName evidence="4">CLN3 protein</fullName>
    </recommendedName>
</protein>
<name>A0ABR2GV68_9EUKA</name>
<feature type="transmembrane region" description="Helical" evidence="1">
    <location>
        <begin position="196"/>
        <end position="214"/>
    </location>
</feature>
<feature type="transmembrane region" description="Helical" evidence="1">
    <location>
        <begin position="326"/>
        <end position="347"/>
    </location>
</feature>
<proteinExistence type="predicted"/>
<feature type="transmembrane region" description="Helical" evidence="1">
    <location>
        <begin position="133"/>
        <end position="155"/>
    </location>
</feature>
<feature type="transmembrane region" description="Helical" evidence="1">
    <location>
        <begin position="385"/>
        <end position="408"/>
    </location>
</feature>
<keyword evidence="1" id="KW-0472">Membrane</keyword>
<dbReference type="Proteomes" id="UP001470230">
    <property type="component" value="Unassembled WGS sequence"/>
</dbReference>
<organism evidence="2 3">
    <name type="scientific">Tritrichomonas musculus</name>
    <dbReference type="NCBI Taxonomy" id="1915356"/>
    <lineage>
        <taxon>Eukaryota</taxon>
        <taxon>Metamonada</taxon>
        <taxon>Parabasalia</taxon>
        <taxon>Tritrichomonadida</taxon>
        <taxon>Tritrichomonadidae</taxon>
        <taxon>Tritrichomonas</taxon>
    </lineage>
</organism>
<reference evidence="2 3" key="1">
    <citation type="submission" date="2024-04" db="EMBL/GenBank/DDBJ databases">
        <title>Tritrichomonas musculus Genome.</title>
        <authorList>
            <person name="Alves-Ferreira E."/>
            <person name="Grigg M."/>
            <person name="Lorenzi H."/>
            <person name="Galac M."/>
        </authorList>
    </citation>
    <scope>NUCLEOTIDE SEQUENCE [LARGE SCALE GENOMIC DNA]</scope>
    <source>
        <strain evidence="2 3">EAF2021</strain>
    </source>
</reference>
<comment type="caution">
    <text evidence="2">The sequence shown here is derived from an EMBL/GenBank/DDBJ whole genome shotgun (WGS) entry which is preliminary data.</text>
</comment>
<dbReference type="EMBL" id="JAPFFF010000062">
    <property type="protein sequence ID" value="KAK8837110.1"/>
    <property type="molecule type" value="Genomic_DNA"/>
</dbReference>
<evidence type="ECO:0000313" key="3">
    <source>
        <dbReference type="Proteomes" id="UP001470230"/>
    </source>
</evidence>
<dbReference type="InterPro" id="IPR036259">
    <property type="entry name" value="MFS_trans_sf"/>
</dbReference>
<sequence length="415" mass="47194">MNDNEADMEDLDINLEESEGQVKTDITNIERTYKSAFFISLPVYIAYACCFSLQRKLSVVFGLANGVTGTRLSYIYGIGTSFVYFFNLIFRFLGHNLFFGFLHPRDRVFAALFSQLIGMLLLAYFSLQTTVQNVIWVFISYSFVGICVGSFEPNMLNIVNNFGSTRIYVLISTPCGCSCVTILGFCLMTFGFPYQFFYIIAIIGCIISMNLYYFTIYRASKEHDHLTENHHAKFSLSSFYNDILKIGEWFPKIGLNCFCTFLNNILTSLFIPGCTLYEYSRRVTLRLFSNLTIKNEIFMLCFNCGSFLGNFCSMRIMNKKRIICPLLFNILTILGVFLNLALIPEFAPLSSFLMMSANGGISCQSSKLIGQLFHEKYHLTALSSFLFFGDLGSIIGSNLIQPFIPFIVSIKSKMY</sequence>
<feature type="transmembrane region" description="Helical" evidence="1">
    <location>
        <begin position="74"/>
        <end position="94"/>
    </location>
</feature>
<evidence type="ECO:0008006" key="4">
    <source>
        <dbReference type="Google" id="ProtNLM"/>
    </source>
</evidence>